<evidence type="ECO:0000256" key="6">
    <source>
        <dbReference type="NCBIfam" id="TIGR01928"/>
    </source>
</evidence>
<evidence type="ECO:0000256" key="2">
    <source>
        <dbReference type="ARBA" id="ARBA00022723"/>
    </source>
</evidence>
<dbReference type="PANTHER" id="PTHR48073:SF5">
    <property type="entry name" value="O-SUCCINYLBENZOATE SYNTHASE"/>
    <property type="match status" value="1"/>
</dbReference>
<dbReference type="Gene3D" id="3.30.390.10">
    <property type="entry name" value="Enolase-like, N-terminal domain"/>
    <property type="match status" value="1"/>
</dbReference>
<comment type="caution">
    <text evidence="8">The sequence shown here is derived from an EMBL/GenBank/DDBJ whole genome shotgun (WGS) entry which is preliminary data.</text>
</comment>
<dbReference type="Gene3D" id="3.20.20.120">
    <property type="entry name" value="Enolase-like C-terminal domain"/>
    <property type="match status" value="1"/>
</dbReference>
<protein>
    <recommendedName>
        <fullName evidence="5 6">o-succinylbenzoate synthase</fullName>
        <ecNumber evidence="5 6">4.2.1.113</ecNumber>
    </recommendedName>
</protein>
<organism evidence="8 9">
    <name type="scientific">Pseudonocardia nematodicida</name>
    <dbReference type="NCBI Taxonomy" id="1206997"/>
    <lineage>
        <taxon>Bacteria</taxon>
        <taxon>Bacillati</taxon>
        <taxon>Actinomycetota</taxon>
        <taxon>Actinomycetes</taxon>
        <taxon>Pseudonocardiales</taxon>
        <taxon>Pseudonocardiaceae</taxon>
        <taxon>Pseudonocardia</taxon>
    </lineage>
</organism>
<dbReference type="InterPro" id="IPR036849">
    <property type="entry name" value="Enolase-like_C_sf"/>
</dbReference>
<dbReference type="EC" id="4.2.1.113" evidence="5 6"/>
<proteinExistence type="predicted"/>
<evidence type="ECO:0000259" key="7">
    <source>
        <dbReference type="SMART" id="SM00922"/>
    </source>
</evidence>
<dbReference type="GO" id="GO:0043748">
    <property type="term" value="F:O-succinylbenzoate synthase activity"/>
    <property type="evidence" value="ECO:0007669"/>
    <property type="project" value="UniProtKB-EC"/>
</dbReference>
<dbReference type="InterPro" id="IPR029065">
    <property type="entry name" value="Enolase_C-like"/>
</dbReference>
<keyword evidence="2" id="KW-0479">Metal-binding</keyword>
<dbReference type="SFLD" id="SFLDS00001">
    <property type="entry name" value="Enolase"/>
    <property type="match status" value="1"/>
</dbReference>
<comment type="cofactor">
    <cofactor evidence="1">
        <name>a divalent metal cation</name>
        <dbReference type="ChEBI" id="CHEBI:60240"/>
    </cofactor>
</comment>
<dbReference type="SFLD" id="SFLDG00180">
    <property type="entry name" value="muconate_cycloisomerase"/>
    <property type="match status" value="1"/>
</dbReference>
<evidence type="ECO:0000256" key="3">
    <source>
        <dbReference type="ARBA" id="ARBA00022842"/>
    </source>
</evidence>
<keyword evidence="4 8" id="KW-0456">Lyase</keyword>
<evidence type="ECO:0000256" key="5">
    <source>
        <dbReference type="ARBA" id="ARBA00029491"/>
    </source>
</evidence>
<dbReference type="SUPFAM" id="SSF54826">
    <property type="entry name" value="Enolase N-terminal domain-like"/>
    <property type="match status" value="1"/>
</dbReference>
<keyword evidence="9" id="KW-1185">Reference proteome</keyword>
<gene>
    <name evidence="8" type="primary">menC</name>
    <name evidence="8" type="ORF">WIS52_00915</name>
</gene>
<evidence type="ECO:0000256" key="1">
    <source>
        <dbReference type="ARBA" id="ARBA00001968"/>
    </source>
</evidence>
<dbReference type="EMBL" id="JBEDNQ010000001">
    <property type="protein sequence ID" value="MEQ3549015.1"/>
    <property type="molecule type" value="Genomic_DNA"/>
</dbReference>
<evidence type="ECO:0000313" key="8">
    <source>
        <dbReference type="EMBL" id="MEQ3549015.1"/>
    </source>
</evidence>
<dbReference type="Pfam" id="PF13378">
    <property type="entry name" value="MR_MLE_C"/>
    <property type="match status" value="1"/>
</dbReference>
<reference evidence="8 9" key="1">
    <citation type="submission" date="2024-03" db="EMBL/GenBank/DDBJ databases">
        <title>Draft genome sequence of Pseudonocardia nematodicida JCM 31783.</title>
        <authorList>
            <person name="Butdee W."/>
            <person name="Duangmal K."/>
        </authorList>
    </citation>
    <scope>NUCLEOTIDE SEQUENCE [LARGE SCALE GENOMIC DNA]</scope>
    <source>
        <strain evidence="8 9">JCM 31783</strain>
    </source>
</reference>
<dbReference type="InterPro" id="IPR010197">
    <property type="entry name" value="OSBS/NAAAR"/>
</dbReference>
<accession>A0ABV1K3I5</accession>
<dbReference type="SFLD" id="SFLDF00009">
    <property type="entry name" value="o-succinylbenzoate_synthase"/>
    <property type="match status" value="1"/>
</dbReference>
<feature type="domain" description="Mandelate racemase/muconate lactonizing enzyme C-terminal" evidence="7">
    <location>
        <begin position="143"/>
        <end position="237"/>
    </location>
</feature>
<dbReference type="NCBIfam" id="TIGR01928">
    <property type="entry name" value="menC_lowGC_arch"/>
    <property type="match status" value="1"/>
</dbReference>
<dbReference type="InterPro" id="IPR013342">
    <property type="entry name" value="Mandelate_racemase_C"/>
</dbReference>
<dbReference type="PANTHER" id="PTHR48073">
    <property type="entry name" value="O-SUCCINYLBENZOATE SYNTHASE-RELATED"/>
    <property type="match status" value="1"/>
</dbReference>
<dbReference type="Pfam" id="PF02746">
    <property type="entry name" value="MR_MLE_N"/>
    <property type="match status" value="1"/>
</dbReference>
<name>A0ABV1K3I5_9PSEU</name>
<evidence type="ECO:0000256" key="4">
    <source>
        <dbReference type="ARBA" id="ARBA00023239"/>
    </source>
</evidence>
<dbReference type="InterPro" id="IPR013341">
    <property type="entry name" value="Mandelate_racemase_N_dom"/>
</dbReference>
<dbReference type="Proteomes" id="UP001494902">
    <property type="component" value="Unassembled WGS sequence"/>
</dbReference>
<dbReference type="SUPFAM" id="SSF51604">
    <property type="entry name" value="Enolase C-terminal domain-like"/>
    <property type="match status" value="1"/>
</dbReference>
<sequence length="389" mass="41217">MKIDHARLHLVRLPLVHSFETSSHRKAHLDHILVELVDDEGNTGWGEIASPSDPYYTADTVQTSWSIATRYLLPAVVGAEVDKPGELAGRYGKVRGNRFAAAGVDAAGWALWATREGIPLASALGGTRSSVVAGVSLGIEKTVDDLLAQVGTHVDAGYRRVKLKIAPGWDVEPVRAVRAAYPELMLQVDANGAYRDDPDHLAALARLDDAGLLMIEQPFAPRDLLTSAALQARSSTPVCLDESIETVDDLRTADALGAGRILNIKASRMGGLTAAVRAHDAAAELGWPVWCGGMHEFGIGRAANVALSSLPGFTLPSDVSASEKYYARDVTEPITARDGVVDVPARAGLGVEVDTEFLVRSRLDTFALGDGAEHDPAAGLAVAVAPRQS</sequence>
<evidence type="ECO:0000313" key="9">
    <source>
        <dbReference type="Proteomes" id="UP001494902"/>
    </source>
</evidence>
<dbReference type="SMART" id="SM00922">
    <property type="entry name" value="MR_MLE"/>
    <property type="match status" value="1"/>
</dbReference>
<keyword evidence="3" id="KW-0460">Magnesium</keyword>
<dbReference type="RefSeq" id="WP_349296107.1">
    <property type="nucleotide sequence ID" value="NZ_JBEDNQ010000001.1"/>
</dbReference>
<dbReference type="InterPro" id="IPR029017">
    <property type="entry name" value="Enolase-like_N"/>
</dbReference>